<evidence type="ECO:0008006" key="4">
    <source>
        <dbReference type="Google" id="ProtNLM"/>
    </source>
</evidence>
<evidence type="ECO:0000256" key="1">
    <source>
        <dbReference type="SAM" id="Phobius"/>
    </source>
</evidence>
<dbReference type="Proteomes" id="UP000005439">
    <property type="component" value="Chromosome"/>
</dbReference>
<feature type="transmembrane region" description="Helical" evidence="1">
    <location>
        <begin position="90"/>
        <end position="111"/>
    </location>
</feature>
<organism evidence="2 3">
    <name type="scientific">Sulfobacillus acidophilus (strain ATCC 700253 / DSM 10332 / NAL)</name>
    <dbReference type="NCBI Taxonomy" id="679936"/>
    <lineage>
        <taxon>Bacteria</taxon>
        <taxon>Bacillati</taxon>
        <taxon>Bacillota</taxon>
        <taxon>Clostridia</taxon>
        <taxon>Eubacteriales</taxon>
        <taxon>Clostridiales Family XVII. Incertae Sedis</taxon>
        <taxon>Sulfobacillus</taxon>
    </lineage>
</organism>
<evidence type="ECO:0000313" key="3">
    <source>
        <dbReference type="Proteomes" id="UP000005439"/>
    </source>
</evidence>
<feature type="transmembrane region" description="Helical" evidence="1">
    <location>
        <begin position="21"/>
        <end position="43"/>
    </location>
</feature>
<protein>
    <recommendedName>
        <fullName evidence="4">DUF4149 domain-containing protein</fullName>
    </recommendedName>
</protein>
<gene>
    <name evidence="2" type="ordered locus">Sulac_0121</name>
</gene>
<keyword evidence="1" id="KW-0812">Transmembrane</keyword>
<reference evidence="3" key="1">
    <citation type="submission" date="2011-12" db="EMBL/GenBank/DDBJ databases">
        <title>The complete genome of chromosome of Sulfobacillus acidophilus DSM 10332.</title>
        <authorList>
            <person name="Lucas S."/>
            <person name="Han J."/>
            <person name="Lapidus A."/>
            <person name="Bruce D."/>
            <person name="Goodwin L."/>
            <person name="Pitluck S."/>
            <person name="Peters L."/>
            <person name="Kyrpides N."/>
            <person name="Mavromatis K."/>
            <person name="Ivanova N."/>
            <person name="Mikhailova N."/>
            <person name="Chertkov O."/>
            <person name="Saunders E."/>
            <person name="Detter J.C."/>
            <person name="Tapia R."/>
            <person name="Han C."/>
            <person name="Land M."/>
            <person name="Hauser L."/>
            <person name="Markowitz V."/>
            <person name="Cheng J.-F."/>
            <person name="Hugenholtz P."/>
            <person name="Woyke T."/>
            <person name="Wu D."/>
            <person name="Pukall R."/>
            <person name="Gehrich-Schroeter G."/>
            <person name="Schneider S."/>
            <person name="Klenk H.-P."/>
            <person name="Eisen J.A."/>
        </authorList>
    </citation>
    <scope>NUCLEOTIDE SEQUENCE [LARGE SCALE GENOMIC DNA]</scope>
    <source>
        <strain evidence="3">ATCC 700253 / DSM 10332 / NAL</strain>
    </source>
</reference>
<reference evidence="2 3" key="2">
    <citation type="journal article" date="2012" name="Stand. Genomic Sci.">
        <title>Complete genome sequence of the moderately thermophilic mineral-sulfide-oxidizing firmicute Sulfobacillus acidophilus type strain (NAL(T)).</title>
        <authorList>
            <person name="Anderson I."/>
            <person name="Chertkov O."/>
            <person name="Chen A."/>
            <person name="Saunders E."/>
            <person name="Lapidus A."/>
            <person name="Nolan M."/>
            <person name="Lucas S."/>
            <person name="Hammon N."/>
            <person name="Deshpande S."/>
            <person name="Cheng J.F."/>
            <person name="Han C."/>
            <person name="Tapia R."/>
            <person name="Goodwin L.A."/>
            <person name="Pitluck S."/>
            <person name="Liolios K."/>
            <person name="Pagani I."/>
            <person name="Ivanova N."/>
            <person name="Mikhailova N."/>
            <person name="Pati A."/>
            <person name="Palaniappan K."/>
            <person name="Land M."/>
            <person name="Pan C."/>
            <person name="Rohde M."/>
            <person name="Pukall R."/>
            <person name="Goker M."/>
            <person name="Detter J.C."/>
            <person name="Woyke T."/>
            <person name="Bristow J."/>
            <person name="Eisen J.A."/>
            <person name="Markowitz V."/>
            <person name="Hugenholtz P."/>
            <person name="Kyrpides N.C."/>
            <person name="Klenk H.P."/>
            <person name="Mavromatis K."/>
        </authorList>
    </citation>
    <scope>NUCLEOTIDE SEQUENCE [LARGE SCALE GENOMIC DNA]</scope>
    <source>
        <strain evidence="3">ATCC 700253 / DSM 10332 / NAL</strain>
    </source>
</reference>
<feature type="transmembrane region" description="Helical" evidence="1">
    <location>
        <begin position="172"/>
        <end position="193"/>
    </location>
</feature>
<dbReference type="PATRIC" id="fig|679936.5.peg.128"/>
<keyword evidence="1" id="KW-1133">Transmembrane helix</keyword>
<feature type="transmembrane region" description="Helical" evidence="1">
    <location>
        <begin position="49"/>
        <end position="70"/>
    </location>
</feature>
<keyword evidence="1" id="KW-0472">Membrane</keyword>
<accession>G8TVQ5</accession>
<proteinExistence type="predicted"/>
<name>G8TVQ5_SULAD</name>
<keyword evidence="3" id="KW-1185">Reference proteome</keyword>
<dbReference type="HOGENOM" id="CLU_1412304_0_0_9"/>
<feature type="transmembrane region" description="Helical" evidence="1">
    <location>
        <begin position="123"/>
        <end position="145"/>
    </location>
</feature>
<evidence type="ECO:0000313" key="2">
    <source>
        <dbReference type="EMBL" id="AEW03694.1"/>
    </source>
</evidence>
<dbReference type="KEGG" id="sap:Sulac_0121"/>
<dbReference type="EMBL" id="CP003179">
    <property type="protein sequence ID" value="AEW03694.1"/>
    <property type="molecule type" value="Genomic_DNA"/>
</dbReference>
<dbReference type="AlphaFoldDB" id="G8TVQ5"/>
<sequence length="194" mass="21139">MKPAAAPSFRASLGLGRAFASVAWVLIFPVGFAAAVMLHSLFWLDWVHVMGALLWTAIDIFMGLVLGPVLQRVHPAARQEVVSQLMPRMLFLMPILAITVGFSGWTLGHWLGHFPPHQAPAPAIWAIGAITVILTVEGLGGILPINYRVFQAGRQAVPPLDTITRLVKLYRVLVTIQAVLQFALILLMVHLAVS</sequence>